<organism evidence="1 2">
    <name type="scientific">Trichonephila clavata</name>
    <name type="common">Joro spider</name>
    <name type="synonym">Nephila clavata</name>
    <dbReference type="NCBI Taxonomy" id="2740835"/>
    <lineage>
        <taxon>Eukaryota</taxon>
        <taxon>Metazoa</taxon>
        <taxon>Ecdysozoa</taxon>
        <taxon>Arthropoda</taxon>
        <taxon>Chelicerata</taxon>
        <taxon>Arachnida</taxon>
        <taxon>Araneae</taxon>
        <taxon>Araneomorphae</taxon>
        <taxon>Entelegynae</taxon>
        <taxon>Araneoidea</taxon>
        <taxon>Nephilidae</taxon>
        <taxon>Trichonephila</taxon>
    </lineage>
</organism>
<reference evidence="1" key="1">
    <citation type="submission" date="2020-07" db="EMBL/GenBank/DDBJ databases">
        <title>Multicomponent nature underlies the extraordinary mechanical properties of spider dragline silk.</title>
        <authorList>
            <person name="Kono N."/>
            <person name="Nakamura H."/>
            <person name="Mori M."/>
            <person name="Yoshida Y."/>
            <person name="Ohtoshi R."/>
            <person name="Malay A.D."/>
            <person name="Moran D.A.P."/>
            <person name="Tomita M."/>
            <person name="Numata K."/>
            <person name="Arakawa K."/>
        </authorList>
    </citation>
    <scope>NUCLEOTIDE SEQUENCE</scope>
</reference>
<sequence>MYGLRNSQDKNHAVSPFFQWARGAYTTISQSRAHGSTRWTLPFVLLGLRSGIKYGIDITAAELVYGTTTHLPREFFQDTGTNNVSEFVQQLNQNMYNFKHIPTSLHGSKTVFVRTELSKYTYVFLLDVLRKLMTLQ</sequence>
<gene>
    <name evidence="1" type="ORF">TNCT_186611</name>
</gene>
<proteinExistence type="predicted"/>
<dbReference type="PANTHER" id="PTHR38681">
    <property type="entry name" value="RETROVIRUS-RELATED POL POLYPROTEIN FROM TRANSPOSON 412-LIKE PROTEIN-RELATED"/>
    <property type="match status" value="1"/>
</dbReference>
<evidence type="ECO:0000313" key="1">
    <source>
        <dbReference type="EMBL" id="GFR24143.1"/>
    </source>
</evidence>
<comment type="caution">
    <text evidence="1">The sequence shown here is derived from an EMBL/GenBank/DDBJ whole genome shotgun (WGS) entry which is preliminary data.</text>
</comment>
<dbReference type="AlphaFoldDB" id="A0A8X6JGD3"/>
<dbReference type="EMBL" id="BMAO01018535">
    <property type="protein sequence ID" value="GFR24143.1"/>
    <property type="molecule type" value="Genomic_DNA"/>
</dbReference>
<evidence type="ECO:0000313" key="2">
    <source>
        <dbReference type="Proteomes" id="UP000887116"/>
    </source>
</evidence>
<protein>
    <submittedName>
        <fullName evidence="1">Uncharacterized protein</fullName>
    </submittedName>
</protein>
<name>A0A8X6JGD3_TRICU</name>
<accession>A0A8X6JGD3</accession>
<dbReference type="OrthoDB" id="8067857at2759"/>
<dbReference type="PANTHER" id="PTHR38681:SF1">
    <property type="entry name" value="RETROVIRUS-RELATED POL POLYPROTEIN FROM TRANSPOSON 412-LIKE PROTEIN"/>
    <property type="match status" value="1"/>
</dbReference>
<dbReference type="Proteomes" id="UP000887116">
    <property type="component" value="Unassembled WGS sequence"/>
</dbReference>
<keyword evidence="2" id="KW-1185">Reference proteome</keyword>